<dbReference type="UniPathway" id="UPA00251">
    <property type="reaction ID" value="UER00319"/>
</dbReference>
<evidence type="ECO:0000256" key="1">
    <source>
        <dbReference type="ARBA" id="ARBA00001916"/>
    </source>
</evidence>
<evidence type="ECO:0000256" key="2">
    <source>
        <dbReference type="ARBA" id="ARBA00004735"/>
    </source>
</evidence>
<dbReference type="InterPro" id="IPR022418">
    <property type="entry name" value="Porphobilinogen_deaminase_C"/>
</dbReference>
<dbReference type="PANTHER" id="PTHR11557:SF0">
    <property type="entry name" value="PORPHOBILINOGEN DEAMINASE"/>
    <property type="match status" value="1"/>
</dbReference>
<dbReference type="SUPFAM" id="SSF54782">
    <property type="entry name" value="Porphobilinogen deaminase (hydroxymethylbilane synthase), C-terminal domain"/>
    <property type="match status" value="1"/>
</dbReference>
<comment type="cofactor">
    <cofactor evidence="1">
        <name>dipyrromethane</name>
        <dbReference type="ChEBI" id="CHEBI:60342"/>
    </cofactor>
</comment>
<dbReference type="Pfam" id="PF01379">
    <property type="entry name" value="Porphobil_deam"/>
    <property type="match status" value="1"/>
</dbReference>
<dbReference type="Gene3D" id="3.30.160.40">
    <property type="entry name" value="Porphobilinogen deaminase, C-terminal domain"/>
    <property type="match status" value="1"/>
</dbReference>
<feature type="domain" description="Porphobilinogen deaminase N-terminal" evidence="8">
    <location>
        <begin position="4"/>
        <end position="46"/>
    </location>
</feature>
<dbReference type="GO" id="GO:0006782">
    <property type="term" value="P:protoporphyrinogen IX biosynthetic process"/>
    <property type="evidence" value="ECO:0007669"/>
    <property type="project" value="UniProtKB-UniPathway"/>
</dbReference>
<dbReference type="EC" id="2.5.1.61" evidence="4"/>
<evidence type="ECO:0000256" key="4">
    <source>
        <dbReference type="ARBA" id="ARBA00012655"/>
    </source>
</evidence>
<accession>A0A7R8X1M0</accession>
<dbReference type="InterPro" id="IPR000860">
    <property type="entry name" value="HemC"/>
</dbReference>
<reference evidence="10" key="1">
    <citation type="submission" date="2020-11" db="EMBL/GenBank/DDBJ databases">
        <authorList>
            <person name="Tran Van P."/>
        </authorList>
    </citation>
    <scope>NUCLEOTIDE SEQUENCE</scope>
</reference>
<dbReference type="Pfam" id="PF03900">
    <property type="entry name" value="Porphobil_deamC"/>
    <property type="match status" value="1"/>
</dbReference>
<feature type="domain" description="Porphobilinogen deaminase C-terminal" evidence="9">
    <location>
        <begin position="67"/>
        <end position="114"/>
    </location>
</feature>
<name>A0A7R8X1M0_9CRUS</name>
<dbReference type="PROSITE" id="PS00533">
    <property type="entry name" value="PORPHOBILINOGEN_DEAM"/>
    <property type="match status" value="1"/>
</dbReference>
<organism evidence="10">
    <name type="scientific">Cyprideis torosa</name>
    <dbReference type="NCBI Taxonomy" id="163714"/>
    <lineage>
        <taxon>Eukaryota</taxon>
        <taxon>Metazoa</taxon>
        <taxon>Ecdysozoa</taxon>
        <taxon>Arthropoda</taxon>
        <taxon>Crustacea</taxon>
        <taxon>Oligostraca</taxon>
        <taxon>Ostracoda</taxon>
        <taxon>Podocopa</taxon>
        <taxon>Podocopida</taxon>
        <taxon>Cytherocopina</taxon>
        <taxon>Cytheroidea</taxon>
        <taxon>Cytherideidae</taxon>
        <taxon>Cyprideis</taxon>
    </lineage>
</organism>
<dbReference type="GO" id="GO:0004418">
    <property type="term" value="F:hydroxymethylbilane synthase activity"/>
    <property type="evidence" value="ECO:0007669"/>
    <property type="project" value="UniProtKB-EC"/>
</dbReference>
<evidence type="ECO:0000256" key="6">
    <source>
        <dbReference type="ARBA" id="ARBA00023244"/>
    </source>
</evidence>
<dbReference type="PANTHER" id="PTHR11557">
    <property type="entry name" value="PORPHOBILINOGEN DEAMINASE"/>
    <property type="match status" value="1"/>
</dbReference>
<evidence type="ECO:0000259" key="8">
    <source>
        <dbReference type="Pfam" id="PF01379"/>
    </source>
</evidence>
<evidence type="ECO:0000256" key="5">
    <source>
        <dbReference type="ARBA" id="ARBA00022679"/>
    </source>
</evidence>
<evidence type="ECO:0000313" key="10">
    <source>
        <dbReference type="EMBL" id="CAD7238204.1"/>
    </source>
</evidence>
<comment type="pathway">
    <text evidence="2">Porphyrin-containing compound metabolism; protoporphyrin-IX biosynthesis; coproporphyrinogen-III from 5-aminolevulinate: step 2/4.</text>
</comment>
<dbReference type="AlphaFoldDB" id="A0A7R8X1M0"/>
<sequence length="156" mass="17292">MNRTEAVGTVLSRAGIERLKLTHRYHILDFMTPAPAQGVVAVTAQVNGPNFLKDILQEINHEPTAQLVWMERLLMRHLNAGCSSPLGIHAKTDDGFLYMEAVLLSPDGTQTLKANLKLPENSSQDALEKEIIRMSESLFEQGAKKLINEIRSQSNG</sequence>
<evidence type="ECO:0000259" key="9">
    <source>
        <dbReference type="Pfam" id="PF03900"/>
    </source>
</evidence>
<protein>
    <recommendedName>
        <fullName evidence="4">hydroxymethylbilane synthase</fullName>
        <ecNumber evidence="4">2.5.1.61</ecNumber>
    </recommendedName>
    <alternativeName>
        <fullName evidence="7">Hydroxymethylbilane synthase</fullName>
    </alternativeName>
</protein>
<keyword evidence="5" id="KW-0808">Transferase</keyword>
<dbReference type="InterPro" id="IPR022417">
    <property type="entry name" value="Porphobilin_deaminase_N"/>
</dbReference>
<proteinExistence type="inferred from homology"/>
<evidence type="ECO:0000256" key="7">
    <source>
        <dbReference type="ARBA" id="ARBA00033064"/>
    </source>
</evidence>
<dbReference type="EMBL" id="OB697833">
    <property type="protein sequence ID" value="CAD7238204.1"/>
    <property type="molecule type" value="Genomic_DNA"/>
</dbReference>
<dbReference type="GO" id="GO:0005737">
    <property type="term" value="C:cytoplasm"/>
    <property type="evidence" value="ECO:0007669"/>
    <property type="project" value="TreeGrafter"/>
</dbReference>
<dbReference type="OrthoDB" id="564646at2759"/>
<keyword evidence="6" id="KW-0627">Porphyrin biosynthesis</keyword>
<comment type="similarity">
    <text evidence="3">Belongs to the HMBS family.</text>
</comment>
<evidence type="ECO:0000256" key="3">
    <source>
        <dbReference type="ARBA" id="ARBA00005638"/>
    </source>
</evidence>
<dbReference type="InterPro" id="IPR036803">
    <property type="entry name" value="Porphobilinogen_deaminase_C_sf"/>
</dbReference>
<gene>
    <name evidence="10" type="ORF">CTOB1V02_LOCUS16019</name>
</gene>
<dbReference type="InterPro" id="IPR022419">
    <property type="entry name" value="Porphobilin_deaminase_cofac_BS"/>
</dbReference>